<proteinExistence type="inferred from homology"/>
<feature type="transmembrane region" description="Helical" evidence="7">
    <location>
        <begin position="544"/>
        <end position="561"/>
    </location>
</feature>
<dbReference type="PROSITE" id="PS50850">
    <property type="entry name" value="MFS"/>
    <property type="match status" value="1"/>
</dbReference>
<evidence type="ECO:0000313" key="9">
    <source>
        <dbReference type="EMBL" id="CRH00223.1"/>
    </source>
</evidence>
<dbReference type="GeneID" id="39736338"/>
<keyword evidence="4 7" id="KW-1133">Transmembrane helix</keyword>
<dbReference type="PANTHER" id="PTHR23505">
    <property type="entry name" value="SPINSTER"/>
    <property type="match status" value="1"/>
</dbReference>
<dbReference type="InterPro" id="IPR020846">
    <property type="entry name" value="MFS_dom"/>
</dbReference>
<evidence type="ECO:0000256" key="5">
    <source>
        <dbReference type="ARBA" id="ARBA00023136"/>
    </source>
</evidence>
<evidence type="ECO:0000259" key="8">
    <source>
        <dbReference type="PROSITE" id="PS50850"/>
    </source>
</evidence>
<feature type="transmembrane region" description="Helical" evidence="7">
    <location>
        <begin position="759"/>
        <end position="781"/>
    </location>
</feature>
<dbReference type="OrthoDB" id="331466at2759"/>
<dbReference type="KEGG" id="prel:PRELSG_0932600"/>
<dbReference type="InterPro" id="IPR011701">
    <property type="entry name" value="MFS"/>
</dbReference>
<feature type="transmembrane region" description="Helical" evidence="7">
    <location>
        <begin position="865"/>
        <end position="888"/>
    </location>
</feature>
<dbReference type="PANTHER" id="PTHR23505:SF9">
    <property type="entry name" value="PROTEIN, PUTATIVE-RELATED"/>
    <property type="match status" value="1"/>
</dbReference>
<feature type="transmembrane region" description="Helical" evidence="7">
    <location>
        <begin position="935"/>
        <end position="952"/>
    </location>
</feature>
<dbReference type="InterPro" id="IPR044770">
    <property type="entry name" value="MFS_spinster-like"/>
</dbReference>
<feature type="transmembrane region" description="Helical" evidence="7">
    <location>
        <begin position="631"/>
        <end position="652"/>
    </location>
</feature>
<comment type="subcellular location">
    <subcellularLocation>
        <location evidence="1">Membrane</location>
        <topology evidence="1">Multi-pass membrane protein</topology>
    </subcellularLocation>
</comment>
<dbReference type="InterPro" id="IPR036259">
    <property type="entry name" value="MFS_trans_sf"/>
</dbReference>
<name>A0A1J1H5N4_PLARL</name>
<feature type="transmembrane region" description="Helical" evidence="7">
    <location>
        <begin position="895"/>
        <end position="915"/>
    </location>
</feature>
<sequence>MNDNLKKKLKINKGNVYSSLIKDNVDDFITREEYYNSKSSNTFNVNIDECSEDIKNDLKKEINKESHKKNYEYRSDENYENIKELISKESKHNSYIKKKNFLNIIKKDDLILKSNEFNEYNSIGDKNESIKKKKKKNSKVFPNFVKKNYISVSSIKNNKYNQNIKVHRLVKKSKSSEFINNGNTSIEKDKNISEKENTNIKLSIFDMSDNNYSDNTYCSNNNYYKNNNIINNGNNDRYDNKYSHKKKKFNKMFATKNMNNFEYVMHEDTENNLNNDEMNSKQNEKNNLSYIKDFNEQNGNTYILNNININDLHNSNVNERNEILGIYVNNYNGKSKIDLINNFLKKKKKKKKHKKKNSSCEIVDNNYKENYSYILCNTKKEKRHMNKNINSLLHENKNDRKNSFNNNLKYQIINSAKKIRYVSKSNEKEEKKKKKKISMSILKSINNSEDLFKWRNKYHTIKALALDEKKNKKLLVFAFVIFLFLNVFINYDSGILPISLNKITDDFDLSITLQGLLGSMPYIGLTIASFFLATILQKYDQKKIILKSMLLNTINILLSFFCTNKFFFIFLRFIYGITHSVLIIYFPVWTHEYAPSLNLTFWLGLIHISTIIGITVGYLCTGLLIFFNFSWMYSLLIQAFFLILFSILLFTIPKKFINISNISKNHKLNNISKYSIFNNNDNDTTTDIYDNDTIIIYVSKNNSDFNSLYNEQNINFSENVNYEKSIMNNQKLNYLKRVYYKIKKTYFFSSIVAIFKCPLYIWLVFSLCNLFFVVIGIFFWSTNFFINYLNIGSLEAMFYFIGTSLTAPVIGILIGSKIVDKFIGGYKEYKNRLRTLYFCIFNSFLTFLLALMICIFDNYKFTLMFTWIILLFGAMLLPPITGIILSTVKSEIRSFASAFSMFLYNIFGYALGTFFPGFIVDFFRVSEVVSIKVVYLWSFFGLINLCIATLFAKKKEIY</sequence>
<dbReference type="Pfam" id="PF07690">
    <property type="entry name" value="MFS_1"/>
    <property type="match status" value="1"/>
</dbReference>
<evidence type="ECO:0000256" key="7">
    <source>
        <dbReference type="SAM" id="Phobius"/>
    </source>
</evidence>
<keyword evidence="5 7" id="KW-0472">Membrane</keyword>
<feature type="transmembrane region" description="Helical" evidence="7">
    <location>
        <begin position="474"/>
        <end position="491"/>
    </location>
</feature>
<evidence type="ECO:0000313" key="10">
    <source>
        <dbReference type="Proteomes" id="UP000220158"/>
    </source>
</evidence>
<dbReference type="EMBL" id="LN835304">
    <property type="protein sequence ID" value="CRH00223.1"/>
    <property type="molecule type" value="Genomic_DNA"/>
</dbReference>
<dbReference type="SUPFAM" id="SSF103473">
    <property type="entry name" value="MFS general substrate transporter"/>
    <property type="match status" value="1"/>
</dbReference>
<gene>
    <name evidence="9" type="ORF">PRELSG_0932600</name>
</gene>
<dbReference type="GO" id="GO:0016020">
    <property type="term" value="C:membrane"/>
    <property type="evidence" value="ECO:0007669"/>
    <property type="project" value="UniProtKB-SubCell"/>
</dbReference>
<dbReference type="GO" id="GO:0022857">
    <property type="term" value="F:transmembrane transporter activity"/>
    <property type="evidence" value="ECO:0007669"/>
    <property type="project" value="InterPro"/>
</dbReference>
<evidence type="ECO:0000256" key="6">
    <source>
        <dbReference type="ARBA" id="ARBA00024338"/>
    </source>
</evidence>
<feature type="transmembrane region" description="Helical" evidence="7">
    <location>
        <begin position="796"/>
        <end position="815"/>
    </location>
</feature>
<reference evidence="9 10" key="1">
    <citation type="submission" date="2015-04" db="EMBL/GenBank/DDBJ databases">
        <authorList>
            <consortium name="Pathogen Informatics"/>
        </authorList>
    </citation>
    <scope>NUCLEOTIDE SEQUENCE [LARGE SCALE GENOMIC DNA]</scope>
    <source>
        <strain evidence="9 10">SGS1</strain>
    </source>
</reference>
<accession>A0A1J1H5N4</accession>
<dbReference type="Gene3D" id="1.20.1250.20">
    <property type="entry name" value="MFS general substrate transporter like domains"/>
    <property type="match status" value="1"/>
</dbReference>
<dbReference type="AlphaFoldDB" id="A0A1J1H5N4"/>
<evidence type="ECO:0000256" key="4">
    <source>
        <dbReference type="ARBA" id="ARBA00022989"/>
    </source>
</evidence>
<comment type="similarity">
    <text evidence="6">Belongs to the major facilitator superfamily. Spinster (TC 2.A.1.49) family.</text>
</comment>
<keyword evidence="3 7" id="KW-0812">Transmembrane</keyword>
<feature type="transmembrane region" description="Helical" evidence="7">
    <location>
        <begin position="836"/>
        <end position="859"/>
    </location>
</feature>
<feature type="transmembrane region" description="Helical" evidence="7">
    <location>
        <begin position="511"/>
        <end position="532"/>
    </location>
</feature>
<dbReference type="RefSeq" id="XP_028533227.1">
    <property type="nucleotide sequence ID" value="XM_028676771.1"/>
</dbReference>
<feature type="transmembrane region" description="Helical" evidence="7">
    <location>
        <begin position="601"/>
        <end position="625"/>
    </location>
</feature>
<protein>
    <submittedName>
        <fullName evidence="9">Major facilitator superfamily protein, putative</fullName>
    </submittedName>
</protein>
<keyword evidence="10" id="KW-1185">Reference proteome</keyword>
<feature type="domain" description="Major facilitator superfamily (MFS) profile" evidence="8">
    <location>
        <begin position="478"/>
        <end position="956"/>
    </location>
</feature>
<keyword evidence="2" id="KW-0813">Transport</keyword>
<dbReference type="Proteomes" id="UP000220158">
    <property type="component" value="Chromosome 9"/>
</dbReference>
<feature type="transmembrane region" description="Helical" evidence="7">
    <location>
        <begin position="567"/>
        <end position="589"/>
    </location>
</feature>
<dbReference type="VEuPathDB" id="PlasmoDB:PRELSG_0932600"/>
<evidence type="ECO:0000256" key="2">
    <source>
        <dbReference type="ARBA" id="ARBA00022448"/>
    </source>
</evidence>
<evidence type="ECO:0000256" key="1">
    <source>
        <dbReference type="ARBA" id="ARBA00004141"/>
    </source>
</evidence>
<organism evidence="9 10">
    <name type="scientific">Plasmodium relictum</name>
    <dbReference type="NCBI Taxonomy" id="85471"/>
    <lineage>
        <taxon>Eukaryota</taxon>
        <taxon>Sar</taxon>
        <taxon>Alveolata</taxon>
        <taxon>Apicomplexa</taxon>
        <taxon>Aconoidasida</taxon>
        <taxon>Haemosporida</taxon>
        <taxon>Plasmodiidae</taxon>
        <taxon>Plasmodium</taxon>
        <taxon>Plasmodium (Haemamoeba)</taxon>
    </lineage>
</organism>
<evidence type="ECO:0000256" key="3">
    <source>
        <dbReference type="ARBA" id="ARBA00022692"/>
    </source>
</evidence>